<evidence type="ECO:0000313" key="2">
    <source>
        <dbReference type="EMBL" id="CAF2792382.1"/>
    </source>
</evidence>
<dbReference type="EMBL" id="HACA01026126">
    <property type="protein sequence ID" value="CDW43487.1"/>
    <property type="molecule type" value="Transcribed_RNA"/>
</dbReference>
<dbReference type="PROSITE" id="PS50951">
    <property type="entry name" value="SARAH"/>
    <property type="match status" value="1"/>
</dbReference>
<dbReference type="GO" id="GO:0007165">
    <property type="term" value="P:signal transduction"/>
    <property type="evidence" value="ECO:0007669"/>
    <property type="project" value="InterPro"/>
</dbReference>
<dbReference type="Proteomes" id="UP000675881">
    <property type="component" value="Chromosome 10"/>
</dbReference>
<gene>
    <name evidence="2" type="ORF">LSAA_2702</name>
</gene>
<dbReference type="OMA" id="NHYETHR"/>
<evidence type="ECO:0000313" key="4">
    <source>
        <dbReference type="Proteomes" id="UP000675881"/>
    </source>
</evidence>
<reference evidence="2" key="2">
    <citation type="submission" date="2021-02" db="EMBL/GenBank/DDBJ databases">
        <authorList>
            <person name="Bekaert M."/>
        </authorList>
    </citation>
    <scope>NUCLEOTIDE SEQUENCE</scope>
    <source>
        <strain evidence="2">IoA-00</strain>
    </source>
</reference>
<sequence length="232" mass="27251">MKTEDLEKVLTNYNHLVSAKYSATQRLVVIDYSKRVLAGGLCVKIELTSPVITQSRTNIFGFCINIQSVFTFRINSYVTIPFQTDLSVAELIAQFKNLFRIVQSNPIYVFEKSTKGSDVLYRRLVEHELPFGACINWVLRGDQDKEYVFRDEYPEIHDYMGCTKKELKNKLLRIKKEEEIEMAEICRKYKKEKKVIKERMKTNHYETHRNDSPSRNNKLLYSLIKMGSKNKN</sequence>
<evidence type="ECO:0000313" key="3">
    <source>
        <dbReference type="EMBL" id="CDW43487.1"/>
    </source>
</evidence>
<accession>A0A0K2V026</accession>
<evidence type="ECO:0000259" key="1">
    <source>
        <dbReference type="PROSITE" id="PS50951"/>
    </source>
</evidence>
<name>A0A0K2V026_LEPSM</name>
<dbReference type="AlphaFoldDB" id="A0A0K2V026"/>
<dbReference type="EMBL" id="HG994589">
    <property type="protein sequence ID" value="CAF2792382.1"/>
    <property type="molecule type" value="Genomic_DNA"/>
</dbReference>
<protein>
    <submittedName>
        <fullName evidence="2">(salmon louse) hypothetical protein</fullName>
    </submittedName>
</protein>
<feature type="domain" description="SARAH" evidence="1">
    <location>
        <begin position="156"/>
        <end position="203"/>
    </location>
</feature>
<reference evidence="3" key="1">
    <citation type="submission" date="2014-05" db="EMBL/GenBank/DDBJ databases">
        <authorList>
            <person name="Chronopoulou M."/>
        </authorList>
    </citation>
    <scope>NUCLEOTIDE SEQUENCE</scope>
    <source>
        <tissue evidence="3">Whole organism</tissue>
    </source>
</reference>
<proteinExistence type="predicted"/>
<dbReference type="InterPro" id="IPR011524">
    <property type="entry name" value="SARAH_dom"/>
</dbReference>
<organism evidence="3">
    <name type="scientific">Lepeophtheirus salmonis</name>
    <name type="common">Salmon louse</name>
    <name type="synonym">Caligus salmonis</name>
    <dbReference type="NCBI Taxonomy" id="72036"/>
    <lineage>
        <taxon>Eukaryota</taxon>
        <taxon>Metazoa</taxon>
        <taxon>Ecdysozoa</taxon>
        <taxon>Arthropoda</taxon>
        <taxon>Crustacea</taxon>
        <taxon>Multicrustacea</taxon>
        <taxon>Hexanauplia</taxon>
        <taxon>Copepoda</taxon>
        <taxon>Siphonostomatoida</taxon>
        <taxon>Caligidae</taxon>
        <taxon>Lepeophtheirus</taxon>
    </lineage>
</organism>
<keyword evidence="4" id="KW-1185">Reference proteome</keyword>